<dbReference type="SMART" id="SM00717">
    <property type="entry name" value="SANT"/>
    <property type="match status" value="1"/>
</dbReference>
<organism evidence="6">
    <name type="scientific">Davidia involucrata</name>
    <name type="common">Dove tree</name>
    <dbReference type="NCBI Taxonomy" id="16924"/>
    <lineage>
        <taxon>Eukaryota</taxon>
        <taxon>Viridiplantae</taxon>
        <taxon>Streptophyta</taxon>
        <taxon>Embryophyta</taxon>
        <taxon>Tracheophyta</taxon>
        <taxon>Spermatophyta</taxon>
        <taxon>Magnoliopsida</taxon>
        <taxon>eudicotyledons</taxon>
        <taxon>Gunneridae</taxon>
        <taxon>Pentapetalae</taxon>
        <taxon>asterids</taxon>
        <taxon>Cornales</taxon>
        <taxon>Nyssaceae</taxon>
        <taxon>Davidia</taxon>
    </lineage>
</organism>
<dbReference type="GO" id="GO:0008270">
    <property type="term" value="F:zinc ion binding"/>
    <property type="evidence" value="ECO:0007669"/>
    <property type="project" value="UniProtKB-KW"/>
</dbReference>
<proteinExistence type="predicted"/>
<name>A0A5B7AGL5_DAVIN</name>
<dbReference type="InterPro" id="IPR001005">
    <property type="entry name" value="SANT/Myb"/>
</dbReference>
<keyword evidence="2" id="KW-0863">Zinc-finger</keyword>
<accession>A0A5B7AGL5</accession>
<evidence type="ECO:0000259" key="5">
    <source>
        <dbReference type="PROSITE" id="PS50090"/>
    </source>
</evidence>
<sequence length="826" mass="91752">MAAKPSSASTLPWIWVIETLASSAQVDASCLIDLIERTPEIVDDLGRNAREMVSLRILESLFVERNRLTSGVSSTPNSKIGFDQSERCEDVLRRICCEISASNLKIDGTEMLNWDVEPFIMHKRACLPKCVLQQLKDEILKGSNPILASLKERSGLAIRDQYEDRILVDDGDLNAIAGRLQGSGTDGQIVAAQGNIISSTTENQDGILQEDSPDKKLLPSKRDRSDLATENLVTQFHKDRICMDYGHDPHLHAAKKIKQDVTCTSQAIGQNSVPLHGNELLEDSSGRIGQLNGREGCDLATGSQVGGLEESRFSEGDHDKHIALKRLGQSNDVGDDNIQHNHAQISYNNKKITQDTSGDGQHQNISVDEAKDDNEHFAEMGSNGAPPDVTHQNISFDEARGNCEHSSQLNISNGAPPDGSHWEKFADKAKDDMEHNGELEMSSNSDEYNDEKIDVAMKKHSFLSSQCAQSQDSLATADLTELNLCMKCNKSGQLLVCSTSSCPLVVHENCLGSAAIFDDGGNFYCPFCAYSRAILKYLEVKKKASLARKELAAFIGLGNEHQPKKLSKRLRSGRNHLRQDGGVDGNNEAKEFENHVNKVNNPQWRTNIEDKRQAEPLASCVNVNLPCGEQGITVINGPLCALPEDNQEGEKMGQDQECQSARVLEGQDIEIQVDHRNGGDNSSCRDTEIVHARERHAEVGVQQDVLQQPITDSPHKAACQPNIDAEESSEEDNDNSTASNYSIRFRKREKQYTYPAIPQLRRKKVPWTQVEEEILKEGVRRFSSIHDRSIPWKKILEFGSNVFQKGRTTIDLKDKWRNICRSPKSK</sequence>
<evidence type="ECO:0000256" key="3">
    <source>
        <dbReference type="ARBA" id="ARBA00022833"/>
    </source>
</evidence>
<dbReference type="InterPro" id="IPR019786">
    <property type="entry name" value="Zinc_finger_PHD-type_CS"/>
</dbReference>
<keyword evidence="1" id="KW-0479">Metal-binding</keyword>
<dbReference type="Gene3D" id="1.10.10.60">
    <property type="entry name" value="Homeodomain-like"/>
    <property type="match status" value="1"/>
</dbReference>
<dbReference type="PANTHER" id="PTHR47863:SF4">
    <property type="entry name" value="RING_FYVE_PHD ZINC FINGER SUPERFAMILY PROTEIN"/>
    <property type="match status" value="1"/>
</dbReference>
<feature type="region of interest" description="Disordered" evidence="4">
    <location>
        <begin position="712"/>
        <end position="740"/>
    </location>
</feature>
<dbReference type="AlphaFoldDB" id="A0A5B7AGL5"/>
<evidence type="ECO:0000256" key="2">
    <source>
        <dbReference type="ARBA" id="ARBA00022771"/>
    </source>
</evidence>
<keyword evidence="3" id="KW-0862">Zinc</keyword>
<dbReference type="InterPro" id="IPR011011">
    <property type="entry name" value="Znf_FYVE_PHD"/>
</dbReference>
<dbReference type="Gene3D" id="3.30.40.10">
    <property type="entry name" value="Zinc/RING finger domain, C3HC4 (zinc finger)"/>
    <property type="match status" value="1"/>
</dbReference>
<dbReference type="PANTHER" id="PTHR47863">
    <property type="entry name" value="RING/FYVE/PHD ZINC FINGER SUPERFAMILY PROTEIN"/>
    <property type="match status" value="1"/>
</dbReference>
<dbReference type="EMBL" id="GHES01025260">
    <property type="protein sequence ID" value="MPA55819.1"/>
    <property type="molecule type" value="Transcribed_RNA"/>
</dbReference>
<dbReference type="SUPFAM" id="SSF46689">
    <property type="entry name" value="Homeodomain-like"/>
    <property type="match status" value="1"/>
</dbReference>
<gene>
    <name evidence="6" type="ORF">Din_025260</name>
</gene>
<feature type="compositionally biased region" description="Basic and acidic residues" evidence="4">
    <location>
        <begin position="212"/>
        <end position="223"/>
    </location>
</feature>
<dbReference type="CDD" id="cd11660">
    <property type="entry name" value="SANT_TRF"/>
    <property type="match status" value="1"/>
</dbReference>
<evidence type="ECO:0000256" key="4">
    <source>
        <dbReference type="SAM" id="MobiDB-lite"/>
    </source>
</evidence>
<dbReference type="InterPro" id="IPR009057">
    <property type="entry name" value="Homeodomain-like_sf"/>
</dbReference>
<dbReference type="InterPro" id="IPR001965">
    <property type="entry name" value="Znf_PHD"/>
</dbReference>
<dbReference type="PROSITE" id="PS50090">
    <property type="entry name" value="MYB_LIKE"/>
    <property type="match status" value="1"/>
</dbReference>
<evidence type="ECO:0000256" key="1">
    <source>
        <dbReference type="ARBA" id="ARBA00022723"/>
    </source>
</evidence>
<feature type="region of interest" description="Disordered" evidence="4">
    <location>
        <begin position="201"/>
        <end position="223"/>
    </location>
</feature>
<dbReference type="InterPro" id="IPR013083">
    <property type="entry name" value="Znf_RING/FYVE/PHD"/>
</dbReference>
<feature type="compositionally biased region" description="Acidic residues" evidence="4">
    <location>
        <begin position="724"/>
        <end position="734"/>
    </location>
</feature>
<dbReference type="SMART" id="SM00249">
    <property type="entry name" value="PHD"/>
    <property type="match status" value="1"/>
</dbReference>
<evidence type="ECO:0000313" key="6">
    <source>
        <dbReference type="EMBL" id="MPA55819.1"/>
    </source>
</evidence>
<protein>
    <recommendedName>
        <fullName evidence="5">Myb-like domain-containing protein</fullName>
    </recommendedName>
</protein>
<reference evidence="6" key="1">
    <citation type="submission" date="2019-08" db="EMBL/GenBank/DDBJ databases">
        <title>Reference gene set and small RNA set construction with multiple tissues from Davidia involucrata Baill.</title>
        <authorList>
            <person name="Yang H."/>
            <person name="Zhou C."/>
            <person name="Li G."/>
            <person name="Wang J."/>
            <person name="Gao P."/>
            <person name="Wang M."/>
            <person name="Wang R."/>
            <person name="Zhao Y."/>
        </authorList>
    </citation>
    <scope>NUCLEOTIDE SEQUENCE</scope>
    <source>
        <tissue evidence="6">Mixed with DoveR01_LX</tissue>
    </source>
</reference>
<feature type="domain" description="Myb-like" evidence="5">
    <location>
        <begin position="759"/>
        <end position="820"/>
    </location>
</feature>
<dbReference type="SUPFAM" id="SSF57903">
    <property type="entry name" value="FYVE/PHD zinc finger"/>
    <property type="match status" value="1"/>
</dbReference>
<dbReference type="PROSITE" id="PS01359">
    <property type="entry name" value="ZF_PHD_1"/>
    <property type="match status" value="1"/>
</dbReference>